<protein>
    <submittedName>
        <fullName evidence="2">Uncharacterized protein</fullName>
    </submittedName>
</protein>
<feature type="region of interest" description="Disordered" evidence="1">
    <location>
        <begin position="1"/>
        <end position="37"/>
    </location>
</feature>
<dbReference type="Proteomes" id="UP001281614">
    <property type="component" value="Unassembled WGS sequence"/>
</dbReference>
<gene>
    <name evidence="2" type="ORF">CKAH01_02748</name>
</gene>
<dbReference type="EMBL" id="VYYT01000876">
    <property type="protein sequence ID" value="KAK2728698.1"/>
    <property type="molecule type" value="Genomic_DNA"/>
</dbReference>
<keyword evidence="3" id="KW-1185">Reference proteome</keyword>
<feature type="region of interest" description="Disordered" evidence="1">
    <location>
        <begin position="58"/>
        <end position="90"/>
    </location>
</feature>
<accession>A0AAD9XY63</accession>
<evidence type="ECO:0000256" key="1">
    <source>
        <dbReference type="SAM" id="MobiDB-lite"/>
    </source>
</evidence>
<evidence type="ECO:0000313" key="3">
    <source>
        <dbReference type="Proteomes" id="UP001281614"/>
    </source>
</evidence>
<evidence type="ECO:0000313" key="2">
    <source>
        <dbReference type="EMBL" id="KAK2728698.1"/>
    </source>
</evidence>
<proteinExistence type="predicted"/>
<feature type="compositionally biased region" description="Polar residues" evidence="1">
    <location>
        <begin position="81"/>
        <end position="90"/>
    </location>
</feature>
<sequence>MQRVQTSPRRLLFPLPSCPSSQSPVRPHAFDRRPFPPKSTDLRPCISSFALTHVQSLSSSFLPPLPSPRSSTHPKQKLRVSKSTPSVHTFSSFCDPPTLLFRSLSLSLSPSFCLC</sequence>
<dbReference type="AlphaFoldDB" id="A0AAD9XY63"/>
<comment type="caution">
    <text evidence="2">The sequence shown here is derived from an EMBL/GenBank/DDBJ whole genome shotgun (WGS) entry which is preliminary data.</text>
</comment>
<reference evidence="2" key="1">
    <citation type="submission" date="2023-02" db="EMBL/GenBank/DDBJ databases">
        <title>Colletotrichum kahawae CIFC_Que2 genome sequencing and assembly.</title>
        <authorList>
            <person name="Baroncelli R."/>
        </authorList>
    </citation>
    <scope>NUCLEOTIDE SEQUENCE</scope>
    <source>
        <strain evidence="2">CIFC_Que2</strain>
    </source>
</reference>
<name>A0AAD9XY63_COLKA</name>
<organism evidence="2 3">
    <name type="scientific">Colletotrichum kahawae</name>
    <name type="common">Coffee berry disease fungus</name>
    <dbReference type="NCBI Taxonomy" id="34407"/>
    <lineage>
        <taxon>Eukaryota</taxon>
        <taxon>Fungi</taxon>
        <taxon>Dikarya</taxon>
        <taxon>Ascomycota</taxon>
        <taxon>Pezizomycotina</taxon>
        <taxon>Sordariomycetes</taxon>
        <taxon>Hypocreomycetidae</taxon>
        <taxon>Glomerellales</taxon>
        <taxon>Glomerellaceae</taxon>
        <taxon>Colletotrichum</taxon>
        <taxon>Colletotrichum gloeosporioides species complex</taxon>
    </lineage>
</organism>